<keyword evidence="7" id="KW-1185">Reference proteome</keyword>
<dbReference type="GO" id="GO:0016405">
    <property type="term" value="F:CoA-ligase activity"/>
    <property type="evidence" value="ECO:0007669"/>
    <property type="project" value="TreeGrafter"/>
</dbReference>
<gene>
    <name evidence="6" type="ORF">CWS20_03920</name>
</gene>
<dbReference type="SUPFAM" id="SSF56801">
    <property type="entry name" value="Acetyl-CoA synthetase-like"/>
    <property type="match status" value="1"/>
</dbReference>
<sequence>MKKAWHASYPESIPSEVEIPSCSIYHFLERASQDFPDHLAIIEETMKLTYIELKHAVDRFAAALHRRGFKRGDRFGIMLYNCKEYIIAYFGVQRLGGIVVQLNPMYQQHELNFMLDNSEPAWLICESSQIEKLDALRYRSKLTIVTIDRNFNENPNHYLYNWIEEENDDLPMLQINNKEDIAVLQYTGGTTGTPKGVMITHYNTVAAIYHTYITDDGALQRPCERFFGIFPMFHGAGLMLMLSCIFYAGAYIPIKHFRISDALCKIRKYRPTQVSAPPTVIVALLNHPDFQEDDLSSLKVCRSGSAPIPLEVLQAFEKKSGVRISETYGLTESNGIFIRTLLKNKDIRKTRSVGIPVPNSEVKIVDLETGLKEMPIGECGEILLKGPQIMKGYWKNPEETNRTLRNGWLYTGDTGLLDEDGFLYVVGRKKEMIIAGGYNIYPNEIDEILYQHPAVAEACTFGIPDAYRGETVKAAIVVKEQNSLTEEEIIKWCRDRLAKYKIPKQIEFREQLPKTAVGKILRRALAEEHLEQIRVSDFTKGKR</sequence>
<dbReference type="Gene3D" id="3.40.50.12780">
    <property type="entry name" value="N-terminal domain of ligase-like"/>
    <property type="match status" value="1"/>
</dbReference>
<reference evidence="6 7" key="1">
    <citation type="journal article" date="2010" name="Int. J. Syst. Evol. Microbiol.">
        <title>Bacillus horneckiae sp. nov., isolated from a spacecraft-assembly clean room.</title>
        <authorList>
            <person name="Vaishampayan P."/>
            <person name="Probst A."/>
            <person name="Krishnamurthi S."/>
            <person name="Ghosh S."/>
            <person name="Osman S."/>
            <person name="McDowall A."/>
            <person name="Ruckmani A."/>
            <person name="Mayilraj S."/>
            <person name="Venkateswaran K."/>
        </authorList>
    </citation>
    <scope>NUCLEOTIDE SEQUENCE [LARGE SCALE GENOMIC DNA]</scope>
    <source>
        <strain evidence="7">1PO1SC</strain>
    </source>
</reference>
<organism evidence="6 7">
    <name type="scientific">Cytobacillus horneckiae</name>
    <dbReference type="NCBI Taxonomy" id="549687"/>
    <lineage>
        <taxon>Bacteria</taxon>
        <taxon>Bacillati</taxon>
        <taxon>Bacillota</taxon>
        <taxon>Bacilli</taxon>
        <taxon>Bacillales</taxon>
        <taxon>Bacillaceae</taxon>
        <taxon>Cytobacillus</taxon>
    </lineage>
</organism>
<protein>
    <submittedName>
        <fullName evidence="6">Long-chain fatty acid--CoA ligase</fullName>
    </submittedName>
</protein>
<dbReference type="AlphaFoldDB" id="A0A2N0ZKV9"/>
<comment type="caution">
    <text evidence="6">The sequence shown here is derived from an EMBL/GenBank/DDBJ whole genome shotgun (WGS) entry which is preliminary data.</text>
</comment>
<dbReference type="PROSITE" id="PS00455">
    <property type="entry name" value="AMP_BINDING"/>
    <property type="match status" value="1"/>
</dbReference>
<dbReference type="InterPro" id="IPR025110">
    <property type="entry name" value="AMP-bd_C"/>
</dbReference>
<dbReference type="InterPro" id="IPR020845">
    <property type="entry name" value="AMP-binding_CS"/>
</dbReference>
<evidence type="ECO:0000313" key="7">
    <source>
        <dbReference type="Proteomes" id="UP000233343"/>
    </source>
</evidence>
<dbReference type="PANTHER" id="PTHR24096:SF149">
    <property type="entry name" value="AMP-BINDING DOMAIN-CONTAINING PROTEIN-RELATED"/>
    <property type="match status" value="1"/>
</dbReference>
<dbReference type="EMBL" id="PISD01000008">
    <property type="protein sequence ID" value="PKG30149.1"/>
    <property type="molecule type" value="Genomic_DNA"/>
</dbReference>
<name>A0A2N0ZKV9_9BACI</name>
<dbReference type="CDD" id="cd05936">
    <property type="entry name" value="FC-FACS_FadD_like"/>
    <property type="match status" value="1"/>
</dbReference>
<dbReference type="Pfam" id="PF00501">
    <property type="entry name" value="AMP-binding"/>
    <property type="match status" value="1"/>
</dbReference>
<evidence type="ECO:0000313" key="6">
    <source>
        <dbReference type="EMBL" id="PKG30149.1"/>
    </source>
</evidence>
<evidence type="ECO:0000256" key="3">
    <source>
        <dbReference type="SAM" id="Phobius"/>
    </source>
</evidence>
<dbReference type="PANTHER" id="PTHR24096">
    <property type="entry name" value="LONG-CHAIN-FATTY-ACID--COA LIGASE"/>
    <property type="match status" value="1"/>
</dbReference>
<dbReference type="Gene3D" id="3.30.300.30">
    <property type="match status" value="1"/>
</dbReference>
<dbReference type="Proteomes" id="UP000233343">
    <property type="component" value="Unassembled WGS sequence"/>
</dbReference>
<dbReference type="RefSeq" id="WP_083957455.1">
    <property type="nucleotide sequence ID" value="NZ_JAFDQP010000002.1"/>
</dbReference>
<dbReference type="InterPro" id="IPR045851">
    <property type="entry name" value="AMP-bd_C_sf"/>
</dbReference>
<keyword evidence="3" id="KW-0472">Membrane</keyword>
<evidence type="ECO:0000256" key="2">
    <source>
        <dbReference type="ARBA" id="ARBA00022598"/>
    </source>
</evidence>
<keyword evidence="3" id="KW-0812">Transmembrane</keyword>
<feature type="domain" description="AMP-dependent synthetase/ligase" evidence="4">
    <location>
        <begin position="28"/>
        <end position="394"/>
    </location>
</feature>
<evidence type="ECO:0000259" key="4">
    <source>
        <dbReference type="Pfam" id="PF00501"/>
    </source>
</evidence>
<proteinExistence type="inferred from homology"/>
<evidence type="ECO:0000259" key="5">
    <source>
        <dbReference type="Pfam" id="PF13193"/>
    </source>
</evidence>
<keyword evidence="2 6" id="KW-0436">Ligase</keyword>
<dbReference type="Pfam" id="PF13193">
    <property type="entry name" value="AMP-binding_C"/>
    <property type="match status" value="1"/>
</dbReference>
<dbReference type="InterPro" id="IPR042099">
    <property type="entry name" value="ANL_N_sf"/>
</dbReference>
<dbReference type="InterPro" id="IPR000873">
    <property type="entry name" value="AMP-dep_synth/lig_dom"/>
</dbReference>
<keyword evidence="3" id="KW-1133">Transmembrane helix</keyword>
<feature type="domain" description="AMP-binding enzyme C-terminal" evidence="5">
    <location>
        <begin position="444"/>
        <end position="519"/>
    </location>
</feature>
<feature type="transmembrane region" description="Helical" evidence="3">
    <location>
        <begin position="226"/>
        <end position="248"/>
    </location>
</feature>
<dbReference type="FunFam" id="3.30.300.30:FF:000008">
    <property type="entry name" value="2,3-dihydroxybenzoate-AMP ligase"/>
    <property type="match status" value="1"/>
</dbReference>
<comment type="similarity">
    <text evidence="1">Belongs to the ATP-dependent AMP-binding enzyme family.</text>
</comment>
<accession>A0A2N0ZKV9</accession>
<evidence type="ECO:0000256" key="1">
    <source>
        <dbReference type="ARBA" id="ARBA00006432"/>
    </source>
</evidence>